<evidence type="ECO:0000256" key="1">
    <source>
        <dbReference type="SAM" id="MobiDB-lite"/>
    </source>
</evidence>
<keyword evidence="2" id="KW-1185">Reference proteome</keyword>
<evidence type="ECO:0000313" key="3">
    <source>
        <dbReference type="WBParaSite" id="ACRNAN_scaffold9784.g9228.t1"/>
    </source>
</evidence>
<feature type="compositionally biased region" description="Polar residues" evidence="1">
    <location>
        <begin position="64"/>
        <end position="76"/>
    </location>
</feature>
<name>A0A914ENB5_9BILA</name>
<protein>
    <submittedName>
        <fullName evidence="3">Uncharacterized protein</fullName>
    </submittedName>
</protein>
<accession>A0A914ENB5</accession>
<reference evidence="3" key="1">
    <citation type="submission" date="2022-11" db="UniProtKB">
        <authorList>
            <consortium name="WormBaseParasite"/>
        </authorList>
    </citation>
    <scope>IDENTIFICATION</scope>
</reference>
<proteinExistence type="predicted"/>
<dbReference type="WBParaSite" id="ACRNAN_scaffold9784.g9228.t1">
    <property type="protein sequence ID" value="ACRNAN_scaffold9784.g9228.t1"/>
    <property type="gene ID" value="ACRNAN_scaffold9784.g9228"/>
</dbReference>
<organism evidence="2 3">
    <name type="scientific">Acrobeloides nanus</name>
    <dbReference type="NCBI Taxonomy" id="290746"/>
    <lineage>
        <taxon>Eukaryota</taxon>
        <taxon>Metazoa</taxon>
        <taxon>Ecdysozoa</taxon>
        <taxon>Nematoda</taxon>
        <taxon>Chromadorea</taxon>
        <taxon>Rhabditida</taxon>
        <taxon>Tylenchina</taxon>
        <taxon>Cephalobomorpha</taxon>
        <taxon>Cephaloboidea</taxon>
        <taxon>Cephalobidae</taxon>
        <taxon>Acrobeloides</taxon>
    </lineage>
</organism>
<feature type="region of interest" description="Disordered" evidence="1">
    <location>
        <begin position="1"/>
        <end position="79"/>
    </location>
</feature>
<feature type="compositionally biased region" description="Polar residues" evidence="1">
    <location>
        <begin position="13"/>
        <end position="28"/>
    </location>
</feature>
<dbReference type="Proteomes" id="UP000887540">
    <property type="component" value="Unplaced"/>
</dbReference>
<sequence>MENYNSPPPPYDETQSITNKGNSTTPSATFIPMPQSYGTLPDPNNGNLSNQPEPYMFQPHLPNIPNQNQSNYISQLPPSPPLGRFPAEMIRFVRPMAFMLDSLLHTVMLGCSPYMP</sequence>
<dbReference type="AlphaFoldDB" id="A0A914ENB5"/>
<feature type="compositionally biased region" description="Polar residues" evidence="1">
    <location>
        <begin position="36"/>
        <end position="52"/>
    </location>
</feature>
<feature type="compositionally biased region" description="Pro residues" evidence="1">
    <location>
        <begin position="1"/>
        <end position="11"/>
    </location>
</feature>
<evidence type="ECO:0000313" key="2">
    <source>
        <dbReference type="Proteomes" id="UP000887540"/>
    </source>
</evidence>